<dbReference type="RefSeq" id="WP_155524866.1">
    <property type="nucleotide sequence ID" value="NZ_CP065748.1"/>
</dbReference>
<gene>
    <name evidence="1" type="ORF">I6G47_09685</name>
</gene>
<evidence type="ECO:0000313" key="1">
    <source>
        <dbReference type="EMBL" id="QPS83310.1"/>
    </source>
</evidence>
<evidence type="ECO:0000313" key="2">
    <source>
        <dbReference type="Proteomes" id="UP000595064"/>
    </source>
</evidence>
<dbReference type="EMBL" id="CP065748">
    <property type="protein sequence ID" value="QPS83310.1"/>
    <property type="molecule type" value="Genomic_DNA"/>
</dbReference>
<dbReference type="KEGG" id="dla:I6G47_09685"/>
<dbReference type="Proteomes" id="UP000595064">
    <property type="component" value="Chromosome"/>
</dbReference>
<proteinExistence type="predicted"/>
<keyword evidence="2" id="KW-1185">Reference proteome</keyword>
<protein>
    <submittedName>
        <fullName evidence="1">Uncharacterized protein</fullName>
    </submittedName>
</protein>
<dbReference type="AlphaFoldDB" id="A0A7T3DHC0"/>
<name>A0A7T3DHC0_9BURK</name>
<sequence length="175" mass="19423">MLDAQIAAIDVVEHQSTSLLAQVRGLEIHAESGEGGIVNLVVRADEKHSGMLGRLRQYLANAFFRAGDLCYPGNHNRSVRVVRVDMNTDPVDDGLPDCANSNLVEVIPLNLANGDAYYNALLIHESVKGHKQGHRFTGWRWQWWKKRADDPCGQSLSPVMWSKPGTVTVHPDTDQ</sequence>
<accession>A0A7T3DHC0</accession>
<organism evidence="1 2">
    <name type="scientific">Delftia lacustris</name>
    <dbReference type="NCBI Taxonomy" id="558537"/>
    <lineage>
        <taxon>Bacteria</taxon>
        <taxon>Pseudomonadati</taxon>
        <taxon>Pseudomonadota</taxon>
        <taxon>Betaproteobacteria</taxon>
        <taxon>Burkholderiales</taxon>
        <taxon>Comamonadaceae</taxon>
        <taxon>Delftia</taxon>
    </lineage>
</organism>
<reference evidence="1 2" key="1">
    <citation type="submission" date="2020-12" db="EMBL/GenBank/DDBJ databases">
        <title>FDA dAtabase for Regulatory Grade micrObial Sequences (FDA-ARGOS): Supporting development and validation of Infectious Disease Dx tests.</title>
        <authorList>
            <person name="Sproer C."/>
            <person name="Gronow S."/>
            <person name="Severitt S."/>
            <person name="Schroder I."/>
            <person name="Tallon L."/>
            <person name="Sadzewicz L."/>
            <person name="Zhao X."/>
            <person name="Boylan J."/>
            <person name="Ott S."/>
            <person name="Bowen H."/>
            <person name="Vavikolanu K."/>
            <person name="Mehta A."/>
            <person name="Aluvathingal J."/>
            <person name="Nadendla S."/>
            <person name="Lowell S."/>
            <person name="Myers T."/>
            <person name="Yan Y."/>
            <person name="Sichtig H."/>
        </authorList>
    </citation>
    <scope>NUCLEOTIDE SEQUENCE [LARGE SCALE GENOMIC DNA]</scope>
    <source>
        <strain evidence="1 2">FDAARGOS_890</strain>
    </source>
</reference>